<protein>
    <submittedName>
        <fullName evidence="1">Uncharacterized protein</fullName>
    </submittedName>
</protein>
<organism evidence="1 2">
    <name type="scientific">Streptomyces shaanxiensis</name>
    <dbReference type="NCBI Taxonomy" id="653357"/>
    <lineage>
        <taxon>Bacteria</taxon>
        <taxon>Bacillati</taxon>
        <taxon>Actinomycetota</taxon>
        <taxon>Actinomycetes</taxon>
        <taxon>Kitasatosporales</taxon>
        <taxon>Streptomycetaceae</taxon>
        <taxon>Streptomyces</taxon>
    </lineage>
</organism>
<accession>A0ABP7VQV6</accession>
<dbReference type="Proteomes" id="UP001499984">
    <property type="component" value="Unassembled WGS sequence"/>
</dbReference>
<comment type="caution">
    <text evidence="1">The sequence shown here is derived from an EMBL/GenBank/DDBJ whole genome shotgun (WGS) entry which is preliminary data.</text>
</comment>
<proteinExistence type="predicted"/>
<gene>
    <name evidence="1" type="ORF">GCM10022233_55700</name>
</gene>
<name>A0ABP7VQV6_9ACTN</name>
<keyword evidence="2" id="KW-1185">Reference proteome</keyword>
<evidence type="ECO:0000313" key="2">
    <source>
        <dbReference type="Proteomes" id="UP001499984"/>
    </source>
</evidence>
<dbReference type="EMBL" id="BAAAZY010000013">
    <property type="protein sequence ID" value="GAA4071691.1"/>
    <property type="molecule type" value="Genomic_DNA"/>
</dbReference>
<evidence type="ECO:0000313" key="1">
    <source>
        <dbReference type="EMBL" id="GAA4071691.1"/>
    </source>
</evidence>
<sequence length="94" mass="9981">MNNTWGLDPNALLQFAKDVLTKVADLGLDERAEAELVEEASALRDEASAQQPNPTALRRAYDAVMGTLGRAPESMTSQWLHEAGTAAINGTLGG</sequence>
<dbReference type="RefSeq" id="WP_345016453.1">
    <property type="nucleotide sequence ID" value="NZ_BAAAZY010000013.1"/>
</dbReference>
<reference evidence="2" key="1">
    <citation type="journal article" date="2019" name="Int. J. Syst. Evol. Microbiol.">
        <title>The Global Catalogue of Microorganisms (GCM) 10K type strain sequencing project: providing services to taxonomists for standard genome sequencing and annotation.</title>
        <authorList>
            <consortium name="The Broad Institute Genomics Platform"/>
            <consortium name="The Broad Institute Genome Sequencing Center for Infectious Disease"/>
            <person name="Wu L."/>
            <person name="Ma J."/>
        </authorList>
    </citation>
    <scope>NUCLEOTIDE SEQUENCE [LARGE SCALE GENOMIC DNA]</scope>
    <source>
        <strain evidence="2">JCM 16925</strain>
    </source>
</reference>